<sequence>MTGTPKFKLKKKKNNGFPIADLFLFSFFITNDERHTPHAAQPVAGGLEIQ</sequence>
<reference evidence="1 2" key="1">
    <citation type="journal article" date="2021" name="Commun. Biol.">
        <title>The genome of Shorea leprosula (Dipterocarpaceae) highlights the ecological relevance of drought in aseasonal tropical rainforests.</title>
        <authorList>
            <person name="Ng K.K.S."/>
            <person name="Kobayashi M.J."/>
            <person name="Fawcett J.A."/>
            <person name="Hatakeyama M."/>
            <person name="Paape T."/>
            <person name="Ng C.H."/>
            <person name="Ang C.C."/>
            <person name="Tnah L.H."/>
            <person name="Lee C.T."/>
            <person name="Nishiyama T."/>
            <person name="Sese J."/>
            <person name="O'Brien M.J."/>
            <person name="Copetti D."/>
            <person name="Mohd Noor M.I."/>
            <person name="Ong R.C."/>
            <person name="Putra M."/>
            <person name="Sireger I.Z."/>
            <person name="Indrioko S."/>
            <person name="Kosugi Y."/>
            <person name="Izuno A."/>
            <person name="Isagi Y."/>
            <person name="Lee S.L."/>
            <person name="Shimizu K.K."/>
        </authorList>
    </citation>
    <scope>NUCLEOTIDE SEQUENCE [LARGE SCALE GENOMIC DNA]</scope>
    <source>
        <strain evidence="1">214</strain>
    </source>
</reference>
<evidence type="ECO:0000313" key="2">
    <source>
        <dbReference type="Proteomes" id="UP001054252"/>
    </source>
</evidence>
<dbReference type="Proteomes" id="UP001054252">
    <property type="component" value="Unassembled WGS sequence"/>
</dbReference>
<gene>
    <name evidence="1" type="ORF">SLEP1_g30720</name>
</gene>
<comment type="caution">
    <text evidence="1">The sequence shown here is derived from an EMBL/GenBank/DDBJ whole genome shotgun (WGS) entry which is preliminary data.</text>
</comment>
<proteinExistence type="predicted"/>
<dbReference type="AlphaFoldDB" id="A0AAV5KAQ0"/>
<protein>
    <submittedName>
        <fullName evidence="1">Uncharacterized protein</fullName>
    </submittedName>
</protein>
<name>A0AAV5KAQ0_9ROSI</name>
<dbReference type="EMBL" id="BPVZ01000055">
    <property type="protein sequence ID" value="GKV20620.1"/>
    <property type="molecule type" value="Genomic_DNA"/>
</dbReference>
<evidence type="ECO:0000313" key="1">
    <source>
        <dbReference type="EMBL" id="GKV20620.1"/>
    </source>
</evidence>
<keyword evidence="2" id="KW-1185">Reference proteome</keyword>
<accession>A0AAV5KAQ0</accession>
<organism evidence="1 2">
    <name type="scientific">Rubroshorea leprosula</name>
    <dbReference type="NCBI Taxonomy" id="152421"/>
    <lineage>
        <taxon>Eukaryota</taxon>
        <taxon>Viridiplantae</taxon>
        <taxon>Streptophyta</taxon>
        <taxon>Embryophyta</taxon>
        <taxon>Tracheophyta</taxon>
        <taxon>Spermatophyta</taxon>
        <taxon>Magnoliopsida</taxon>
        <taxon>eudicotyledons</taxon>
        <taxon>Gunneridae</taxon>
        <taxon>Pentapetalae</taxon>
        <taxon>rosids</taxon>
        <taxon>malvids</taxon>
        <taxon>Malvales</taxon>
        <taxon>Dipterocarpaceae</taxon>
        <taxon>Rubroshorea</taxon>
    </lineage>
</organism>